<evidence type="ECO:0008006" key="8">
    <source>
        <dbReference type="Google" id="ProtNLM"/>
    </source>
</evidence>
<gene>
    <name evidence="6" type="ORF">HNQ88_002401</name>
</gene>
<dbReference type="GO" id="GO:0046872">
    <property type="term" value="F:metal ion binding"/>
    <property type="evidence" value="ECO:0007669"/>
    <property type="project" value="UniProtKB-KW"/>
</dbReference>
<keyword evidence="2" id="KW-0479">Metal-binding</keyword>
<dbReference type="InterPro" id="IPR041602">
    <property type="entry name" value="Quercetinase_C"/>
</dbReference>
<feature type="domain" description="Quercetin 2,3-dioxygenase C-terminal cupin" evidence="5">
    <location>
        <begin position="148"/>
        <end position="233"/>
    </location>
</feature>
<proteinExistence type="inferred from homology"/>
<organism evidence="6 7">
    <name type="scientific">Aureibacter tunicatorum</name>
    <dbReference type="NCBI Taxonomy" id="866807"/>
    <lineage>
        <taxon>Bacteria</taxon>
        <taxon>Pseudomonadati</taxon>
        <taxon>Bacteroidota</taxon>
        <taxon>Cytophagia</taxon>
        <taxon>Cytophagales</taxon>
        <taxon>Persicobacteraceae</taxon>
        <taxon>Aureibacter</taxon>
    </lineage>
</organism>
<dbReference type="Pfam" id="PF02678">
    <property type="entry name" value="Pirin"/>
    <property type="match status" value="1"/>
</dbReference>
<accession>A0AAE4BQP3</accession>
<protein>
    <recommendedName>
        <fullName evidence="8">Pirin family protein</fullName>
    </recommendedName>
</protein>
<evidence type="ECO:0000313" key="7">
    <source>
        <dbReference type="Proteomes" id="UP001185092"/>
    </source>
</evidence>
<name>A0AAE4BQP3_9BACT</name>
<feature type="binding site" evidence="2">
    <location>
        <position position="102"/>
    </location>
    <ligand>
        <name>Fe cation</name>
        <dbReference type="ChEBI" id="CHEBI:24875"/>
    </ligand>
</feature>
<evidence type="ECO:0000259" key="4">
    <source>
        <dbReference type="Pfam" id="PF02678"/>
    </source>
</evidence>
<evidence type="ECO:0000256" key="1">
    <source>
        <dbReference type="ARBA" id="ARBA00008416"/>
    </source>
</evidence>
<feature type="domain" description="Pirin N-terminal" evidence="4">
    <location>
        <begin position="14"/>
        <end position="120"/>
    </location>
</feature>
<feature type="binding site" evidence="2">
    <location>
        <position position="60"/>
    </location>
    <ligand>
        <name>Fe cation</name>
        <dbReference type="ChEBI" id="CHEBI:24875"/>
    </ligand>
</feature>
<evidence type="ECO:0000313" key="6">
    <source>
        <dbReference type="EMBL" id="MDR6239364.1"/>
    </source>
</evidence>
<dbReference type="InterPro" id="IPR003829">
    <property type="entry name" value="Pirin_N_dom"/>
</dbReference>
<feature type="binding site" evidence="2">
    <location>
        <position position="104"/>
    </location>
    <ligand>
        <name>Fe cation</name>
        <dbReference type="ChEBI" id="CHEBI:24875"/>
    </ligand>
</feature>
<dbReference type="InterPro" id="IPR012093">
    <property type="entry name" value="Pirin"/>
</dbReference>
<comment type="cofactor">
    <cofactor evidence="2">
        <name>Fe cation</name>
        <dbReference type="ChEBI" id="CHEBI:24875"/>
    </cofactor>
    <text evidence="2">Binds 1 Fe cation per subunit.</text>
</comment>
<dbReference type="PANTHER" id="PTHR43212:SF3">
    <property type="entry name" value="QUERCETIN 2,3-DIOXYGENASE"/>
    <property type="match status" value="1"/>
</dbReference>
<dbReference type="AlphaFoldDB" id="A0AAE4BQP3"/>
<evidence type="ECO:0000256" key="3">
    <source>
        <dbReference type="RuleBase" id="RU003457"/>
    </source>
</evidence>
<dbReference type="Gene3D" id="2.60.120.10">
    <property type="entry name" value="Jelly Rolls"/>
    <property type="match status" value="2"/>
</dbReference>
<keyword evidence="7" id="KW-1185">Reference proteome</keyword>
<keyword evidence="2" id="KW-0408">Iron</keyword>
<comment type="caution">
    <text evidence="6">The sequence shown here is derived from an EMBL/GenBank/DDBJ whole genome shotgun (WGS) entry which is preliminary data.</text>
</comment>
<feature type="binding site" evidence="2">
    <location>
        <position position="58"/>
    </location>
    <ligand>
        <name>Fe cation</name>
        <dbReference type="ChEBI" id="CHEBI:24875"/>
    </ligand>
</feature>
<dbReference type="PANTHER" id="PTHR43212">
    <property type="entry name" value="QUERCETIN 2,3-DIOXYGENASE"/>
    <property type="match status" value="1"/>
</dbReference>
<comment type="similarity">
    <text evidence="1 3">Belongs to the pirin family.</text>
</comment>
<sequence>MKITEYLANDRGYANFEWLEANYSFSFSNYYNPAKMGFGALRVLNDDSISAGTGFGMHPHENMEIITIPLSGTVSHKDDQGNSGTISRGEIQLMSAGSGIYHSEKNASSKEQLKLFQIWIIPQSENTNPKYEQLDYNALHLDGKWANIISPKKEKGKLQINQNAFLSLTQIKQRDKIDYKLNSSKNGLYLMVIEGDVSTEAFELKERDAIGIEDFESISIEAKNDSFLLAIEVPMII</sequence>
<dbReference type="Proteomes" id="UP001185092">
    <property type="component" value="Unassembled WGS sequence"/>
</dbReference>
<dbReference type="RefSeq" id="WP_309939007.1">
    <property type="nucleotide sequence ID" value="NZ_AP025305.1"/>
</dbReference>
<dbReference type="Pfam" id="PF17954">
    <property type="entry name" value="Pirin_C_2"/>
    <property type="match status" value="1"/>
</dbReference>
<evidence type="ECO:0000259" key="5">
    <source>
        <dbReference type="Pfam" id="PF17954"/>
    </source>
</evidence>
<dbReference type="PIRSF" id="PIRSF006232">
    <property type="entry name" value="Pirin"/>
    <property type="match status" value="1"/>
</dbReference>
<dbReference type="CDD" id="cd02910">
    <property type="entry name" value="cupin_Yhhw_N"/>
    <property type="match status" value="1"/>
</dbReference>
<dbReference type="SUPFAM" id="SSF51182">
    <property type="entry name" value="RmlC-like cupins"/>
    <property type="match status" value="1"/>
</dbReference>
<dbReference type="InterPro" id="IPR014710">
    <property type="entry name" value="RmlC-like_jellyroll"/>
</dbReference>
<reference evidence="6" key="1">
    <citation type="submission" date="2023-07" db="EMBL/GenBank/DDBJ databases">
        <title>Genomic Encyclopedia of Type Strains, Phase IV (KMG-IV): sequencing the most valuable type-strain genomes for metagenomic binning, comparative biology and taxonomic classification.</title>
        <authorList>
            <person name="Goeker M."/>
        </authorList>
    </citation>
    <scope>NUCLEOTIDE SEQUENCE</scope>
    <source>
        <strain evidence="6">DSM 26174</strain>
    </source>
</reference>
<evidence type="ECO:0000256" key="2">
    <source>
        <dbReference type="PIRSR" id="PIRSR006232-1"/>
    </source>
</evidence>
<dbReference type="InterPro" id="IPR011051">
    <property type="entry name" value="RmlC_Cupin_sf"/>
</dbReference>
<dbReference type="EMBL" id="JAVDQD010000002">
    <property type="protein sequence ID" value="MDR6239364.1"/>
    <property type="molecule type" value="Genomic_DNA"/>
</dbReference>